<dbReference type="EMBL" id="BOPG01000025">
    <property type="protein sequence ID" value="GIJ56580.1"/>
    <property type="molecule type" value="Genomic_DNA"/>
</dbReference>
<keyword evidence="2" id="KW-0472">Membrane</keyword>
<evidence type="ECO:0000256" key="1">
    <source>
        <dbReference type="SAM" id="MobiDB-lite"/>
    </source>
</evidence>
<dbReference type="InterPro" id="IPR013783">
    <property type="entry name" value="Ig-like_fold"/>
</dbReference>
<name>A0A8J3Z773_9ACTN</name>
<dbReference type="Pfam" id="PF01345">
    <property type="entry name" value="DUF11"/>
    <property type="match status" value="1"/>
</dbReference>
<dbReference type="AlphaFoldDB" id="A0A8J3Z773"/>
<dbReference type="Proteomes" id="UP000612585">
    <property type="component" value="Unassembled WGS sequence"/>
</dbReference>
<feature type="domain" description="DUF11" evidence="3">
    <location>
        <begin position="304"/>
        <end position="406"/>
    </location>
</feature>
<feature type="transmembrane region" description="Helical" evidence="2">
    <location>
        <begin position="49"/>
        <end position="69"/>
    </location>
</feature>
<dbReference type="Gene3D" id="2.60.40.10">
    <property type="entry name" value="Immunoglobulins"/>
    <property type="match status" value="1"/>
</dbReference>
<protein>
    <recommendedName>
        <fullName evidence="3">DUF11 domain-containing protein</fullName>
    </recommendedName>
</protein>
<keyword evidence="5" id="KW-1185">Reference proteome</keyword>
<evidence type="ECO:0000313" key="5">
    <source>
        <dbReference type="Proteomes" id="UP000612585"/>
    </source>
</evidence>
<sequence length="408" mass="42696">MPELDDMQNDDLMNAVFADVRQEVAGYIRPAGAAAAVATVRRRRRNRTIAGAALAVALIVGPAIGLAWAQNRPDGTPDVADPTPSVSTSESAPASASAGPSASGSPDVVDPGIPMSQLRNSTLTVPSWPGSINEGCQSGALKFTDGKNIKSGMSAVQVQLAGDPVYTDLDADGRNETIIRVDCALQAVFTQVLAFSRDAGGKITTRAKVVVTHGEGNDVQLVWKIEPGGPGAVRVDVGDVSPCCGTPADLPQHQWRVYGWDGQKFHQTGGPTTFPVNPKTTDLTLSATPLHGVSTDGVTYVGSMSVTVTNRGPHAANRVELLFNFPVDVKLKSNQGTCATESGPTTYFDCLFDKLASGASATFSFTVTMTGQQAGRSGTTVHVLNKATVGESYPDVKQDNNKADIRIT</sequence>
<keyword evidence="2" id="KW-1133">Transmembrane helix</keyword>
<evidence type="ECO:0000256" key="2">
    <source>
        <dbReference type="SAM" id="Phobius"/>
    </source>
</evidence>
<organism evidence="4 5">
    <name type="scientific">Virgisporangium aurantiacum</name>
    <dbReference type="NCBI Taxonomy" id="175570"/>
    <lineage>
        <taxon>Bacteria</taxon>
        <taxon>Bacillati</taxon>
        <taxon>Actinomycetota</taxon>
        <taxon>Actinomycetes</taxon>
        <taxon>Micromonosporales</taxon>
        <taxon>Micromonosporaceae</taxon>
        <taxon>Virgisporangium</taxon>
    </lineage>
</organism>
<proteinExistence type="predicted"/>
<dbReference type="GO" id="GO:0005975">
    <property type="term" value="P:carbohydrate metabolic process"/>
    <property type="evidence" value="ECO:0007669"/>
    <property type="project" value="UniProtKB-ARBA"/>
</dbReference>
<keyword evidence="2" id="KW-0812">Transmembrane</keyword>
<reference evidence="4" key="1">
    <citation type="submission" date="2021-01" db="EMBL/GenBank/DDBJ databases">
        <title>Whole genome shotgun sequence of Virgisporangium aurantiacum NBRC 16421.</title>
        <authorList>
            <person name="Komaki H."/>
            <person name="Tamura T."/>
        </authorList>
    </citation>
    <scope>NUCLEOTIDE SEQUENCE</scope>
    <source>
        <strain evidence="4">NBRC 16421</strain>
    </source>
</reference>
<dbReference type="RefSeq" id="WP_203995236.1">
    <property type="nucleotide sequence ID" value="NZ_BOPG01000025.1"/>
</dbReference>
<accession>A0A8J3Z773</accession>
<dbReference type="InterPro" id="IPR001434">
    <property type="entry name" value="OmcB-like_DUF11"/>
</dbReference>
<feature type="compositionally biased region" description="Low complexity" evidence="1">
    <location>
        <begin position="82"/>
        <end position="106"/>
    </location>
</feature>
<feature type="region of interest" description="Disordered" evidence="1">
    <location>
        <begin position="72"/>
        <end position="121"/>
    </location>
</feature>
<gene>
    <name evidence="4" type="ORF">Vau01_040960</name>
</gene>
<evidence type="ECO:0000259" key="3">
    <source>
        <dbReference type="Pfam" id="PF01345"/>
    </source>
</evidence>
<comment type="caution">
    <text evidence="4">The sequence shown here is derived from an EMBL/GenBank/DDBJ whole genome shotgun (WGS) entry which is preliminary data.</text>
</comment>
<evidence type="ECO:0000313" key="4">
    <source>
        <dbReference type="EMBL" id="GIJ56580.1"/>
    </source>
</evidence>